<dbReference type="Proteomes" id="UP000324897">
    <property type="component" value="Chromosome 5"/>
</dbReference>
<protein>
    <submittedName>
        <fullName evidence="1">Uncharacterized protein</fullName>
    </submittedName>
</protein>
<accession>A0A5J9WDI8</accession>
<feature type="non-terminal residue" evidence="1">
    <location>
        <position position="1"/>
    </location>
</feature>
<organism evidence="1 2">
    <name type="scientific">Eragrostis curvula</name>
    <name type="common">weeping love grass</name>
    <dbReference type="NCBI Taxonomy" id="38414"/>
    <lineage>
        <taxon>Eukaryota</taxon>
        <taxon>Viridiplantae</taxon>
        <taxon>Streptophyta</taxon>
        <taxon>Embryophyta</taxon>
        <taxon>Tracheophyta</taxon>
        <taxon>Spermatophyta</taxon>
        <taxon>Magnoliopsida</taxon>
        <taxon>Liliopsida</taxon>
        <taxon>Poales</taxon>
        <taxon>Poaceae</taxon>
        <taxon>PACMAD clade</taxon>
        <taxon>Chloridoideae</taxon>
        <taxon>Eragrostideae</taxon>
        <taxon>Eragrostidinae</taxon>
        <taxon>Eragrostis</taxon>
    </lineage>
</organism>
<gene>
    <name evidence="1" type="ORF">EJB05_05965</name>
</gene>
<sequence>MPSHWNAFQWRESIRRRCRRSIEAAVHSSPISLLVCRRYPAPASPSLPRATLRSRFRSTREVSDASLVSSLDAVVLAAKRAASHCHQDKRKLTAVMIPPSHNKLEGLPLLYFPKKTYSSFNDI</sequence>
<name>A0A5J9WDI8_9POAL</name>
<dbReference type="EMBL" id="RWGY01000004">
    <property type="protein sequence ID" value="TVU46429.1"/>
    <property type="molecule type" value="Genomic_DNA"/>
</dbReference>
<dbReference type="Gramene" id="TVU46429">
    <property type="protein sequence ID" value="TVU46429"/>
    <property type="gene ID" value="EJB05_05965"/>
</dbReference>
<proteinExistence type="predicted"/>
<keyword evidence="2" id="KW-1185">Reference proteome</keyword>
<evidence type="ECO:0000313" key="1">
    <source>
        <dbReference type="EMBL" id="TVU46429.1"/>
    </source>
</evidence>
<comment type="caution">
    <text evidence="1">The sequence shown here is derived from an EMBL/GenBank/DDBJ whole genome shotgun (WGS) entry which is preliminary data.</text>
</comment>
<evidence type="ECO:0000313" key="2">
    <source>
        <dbReference type="Proteomes" id="UP000324897"/>
    </source>
</evidence>
<dbReference type="AlphaFoldDB" id="A0A5J9WDI8"/>
<reference evidence="1 2" key="1">
    <citation type="journal article" date="2019" name="Sci. Rep.">
        <title>A high-quality genome of Eragrostis curvula grass provides insights into Poaceae evolution and supports new strategies to enhance forage quality.</title>
        <authorList>
            <person name="Carballo J."/>
            <person name="Santos B.A.C.M."/>
            <person name="Zappacosta D."/>
            <person name="Garbus I."/>
            <person name="Selva J.P."/>
            <person name="Gallo C.A."/>
            <person name="Diaz A."/>
            <person name="Albertini E."/>
            <person name="Caccamo M."/>
            <person name="Echenique V."/>
        </authorList>
    </citation>
    <scope>NUCLEOTIDE SEQUENCE [LARGE SCALE GENOMIC DNA]</scope>
    <source>
        <strain evidence="2">cv. Victoria</strain>
        <tissue evidence="1">Leaf</tissue>
    </source>
</reference>